<feature type="compositionally biased region" description="Low complexity" evidence="1">
    <location>
        <begin position="218"/>
        <end position="227"/>
    </location>
</feature>
<organism evidence="2 3">
    <name type="scientific">Hyaloscypha bicolor E</name>
    <dbReference type="NCBI Taxonomy" id="1095630"/>
    <lineage>
        <taxon>Eukaryota</taxon>
        <taxon>Fungi</taxon>
        <taxon>Dikarya</taxon>
        <taxon>Ascomycota</taxon>
        <taxon>Pezizomycotina</taxon>
        <taxon>Leotiomycetes</taxon>
        <taxon>Helotiales</taxon>
        <taxon>Hyaloscyphaceae</taxon>
        <taxon>Hyaloscypha</taxon>
        <taxon>Hyaloscypha bicolor</taxon>
    </lineage>
</organism>
<dbReference type="RefSeq" id="XP_024738207.1">
    <property type="nucleotide sequence ID" value="XM_024882907.1"/>
</dbReference>
<evidence type="ECO:0000313" key="2">
    <source>
        <dbReference type="EMBL" id="PMD61303.1"/>
    </source>
</evidence>
<evidence type="ECO:0000313" key="3">
    <source>
        <dbReference type="Proteomes" id="UP000235371"/>
    </source>
</evidence>
<sequence length="306" mass="35096">MDTTTLGASPAPPSSPSSTTSYSFPGLKKIWEKKLRDESAKKAAGSAATSAYEPVIDTQFEYSGDSRLPEKFRREPGIPRMVELGVILRYQKNNGEGGLPSWWNLFLVDFFRHNYYHAVTFLIQIFFRLFVFNVVTTSRPQACRYVLDPDFFRLFFSFKMAGISRRPCFLDFSTFFSCVRLQQFIIASVCCCWWWMDGWIVAGAKRKWRDEREAAKASPPTTSSTSPESRPVATPASRQKPGQGLNENDPMDWEDEEWDMMDTRDDYPWLGMVGSCQAAWVYEKIIFPSMIAAGIPRDPYAYPFVR</sequence>
<feature type="region of interest" description="Disordered" evidence="1">
    <location>
        <begin position="212"/>
        <end position="252"/>
    </location>
</feature>
<dbReference type="OrthoDB" id="10647069at2759"/>
<dbReference type="InParanoid" id="A0A2J6TE74"/>
<protein>
    <submittedName>
        <fullName evidence="2">Uncharacterized protein</fullName>
    </submittedName>
</protein>
<evidence type="ECO:0000256" key="1">
    <source>
        <dbReference type="SAM" id="MobiDB-lite"/>
    </source>
</evidence>
<dbReference type="GeneID" id="36590984"/>
<feature type="region of interest" description="Disordered" evidence="1">
    <location>
        <begin position="1"/>
        <end position="24"/>
    </location>
</feature>
<gene>
    <name evidence="2" type="ORF">K444DRAFT_628364</name>
</gene>
<name>A0A2J6TE74_9HELO</name>
<dbReference type="EMBL" id="KZ613786">
    <property type="protein sequence ID" value="PMD61303.1"/>
    <property type="molecule type" value="Genomic_DNA"/>
</dbReference>
<reference evidence="2 3" key="1">
    <citation type="submission" date="2016-04" db="EMBL/GenBank/DDBJ databases">
        <title>A degradative enzymes factory behind the ericoid mycorrhizal symbiosis.</title>
        <authorList>
            <consortium name="DOE Joint Genome Institute"/>
            <person name="Martino E."/>
            <person name="Morin E."/>
            <person name="Grelet G."/>
            <person name="Kuo A."/>
            <person name="Kohler A."/>
            <person name="Daghino S."/>
            <person name="Barry K."/>
            <person name="Choi C."/>
            <person name="Cichocki N."/>
            <person name="Clum A."/>
            <person name="Copeland A."/>
            <person name="Hainaut M."/>
            <person name="Haridas S."/>
            <person name="Labutti K."/>
            <person name="Lindquist E."/>
            <person name="Lipzen A."/>
            <person name="Khouja H.-R."/>
            <person name="Murat C."/>
            <person name="Ohm R."/>
            <person name="Olson A."/>
            <person name="Spatafora J."/>
            <person name="Veneault-Fourrey C."/>
            <person name="Henrissat B."/>
            <person name="Grigoriev I."/>
            <person name="Martin F."/>
            <person name="Perotto S."/>
        </authorList>
    </citation>
    <scope>NUCLEOTIDE SEQUENCE [LARGE SCALE GENOMIC DNA]</scope>
    <source>
        <strain evidence="2 3">E</strain>
    </source>
</reference>
<proteinExistence type="predicted"/>
<dbReference type="Proteomes" id="UP000235371">
    <property type="component" value="Unassembled WGS sequence"/>
</dbReference>
<keyword evidence="3" id="KW-1185">Reference proteome</keyword>
<dbReference type="AlphaFoldDB" id="A0A2J6TE74"/>
<accession>A0A2J6TE74</accession>